<sequence>MSLIIKMTELSMPTTLEDAATEMEEMRERIAYLEHELVEAKLQAASARSNEDVLTLKTFQMTSIIAALVSMIVQDDEDQHNKQDMSCRRIARWRQIVRMVRTKLHGGAGNRNHNV</sequence>
<gene>
    <name evidence="2" type="ORF">THAOC_19510</name>
</gene>
<protein>
    <submittedName>
        <fullName evidence="2">Uncharacterized protein</fullName>
    </submittedName>
</protein>
<evidence type="ECO:0000313" key="2">
    <source>
        <dbReference type="EMBL" id="EJK60185.1"/>
    </source>
</evidence>
<keyword evidence="1" id="KW-0175">Coiled coil</keyword>
<reference evidence="2 3" key="1">
    <citation type="journal article" date="2012" name="Genome Biol.">
        <title>Genome and low-iron response of an oceanic diatom adapted to chronic iron limitation.</title>
        <authorList>
            <person name="Lommer M."/>
            <person name="Specht M."/>
            <person name="Roy A.S."/>
            <person name="Kraemer L."/>
            <person name="Andreson R."/>
            <person name="Gutowska M.A."/>
            <person name="Wolf J."/>
            <person name="Bergner S.V."/>
            <person name="Schilhabel M.B."/>
            <person name="Klostermeier U.C."/>
            <person name="Beiko R.G."/>
            <person name="Rosenstiel P."/>
            <person name="Hippler M."/>
            <person name="Laroche J."/>
        </authorList>
    </citation>
    <scope>NUCLEOTIDE SEQUENCE [LARGE SCALE GENOMIC DNA]</scope>
    <source>
        <strain evidence="2 3">CCMP1005</strain>
    </source>
</reference>
<evidence type="ECO:0000256" key="1">
    <source>
        <dbReference type="SAM" id="Coils"/>
    </source>
</evidence>
<evidence type="ECO:0000313" key="3">
    <source>
        <dbReference type="Proteomes" id="UP000266841"/>
    </source>
</evidence>
<keyword evidence="3" id="KW-1185">Reference proteome</keyword>
<dbReference type="AlphaFoldDB" id="K0S4N6"/>
<dbReference type="Proteomes" id="UP000266841">
    <property type="component" value="Unassembled WGS sequence"/>
</dbReference>
<proteinExistence type="predicted"/>
<organism evidence="2 3">
    <name type="scientific">Thalassiosira oceanica</name>
    <name type="common">Marine diatom</name>
    <dbReference type="NCBI Taxonomy" id="159749"/>
    <lineage>
        <taxon>Eukaryota</taxon>
        <taxon>Sar</taxon>
        <taxon>Stramenopiles</taxon>
        <taxon>Ochrophyta</taxon>
        <taxon>Bacillariophyta</taxon>
        <taxon>Coscinodiscophyceae</taxon>
        <taxon>Thalassiosirophycidae</taxon>
        <taxon>Thalassiosirales</taxon>
        <taxon>Thalassiosiraceae</taxon>
        <taxon>Thalassiosira</taxon>
    </lineage>
</organism>
<comment type="caution">
    <text evidence="2">The sequence shown here is derived from an EMBL/GenBank/DDBJ whole genome shotgun (WGS) entry which is preliminary data.</text>
</comment>
<name>K0S4N6_THAOC</name>
<accession>K0S4N6</accession>
<dbReference type="EMBL" id="AGNL01021411">
    <property type="protein sequence ID" value="EJK60185.1"/>
    <property type="molecule type" value="Genomic_DNA"/>
</dbReference>
<feature type="coiled-coil region" evidence="1">
    <location>
        <begin position="16"/>
        <end position="50"/>
    </location>
</feature>